<organism evidence="2 3">
    <name type="scientific">Actinoallomurus liliacearum</name>
    <dbReference type="NCBI Taxonomy" id="1080073"/>
    <lineage>
        <taxon>Bacteria</taxon>
        <taxon>Bacillati</taxon>
        <taxon>Actinomycetota</taxon>
        <taxon>Actinomycetes</taxon>
        <taxon>Streptosporangiales</taxon>
        <taxon>Thermomonosporaceae</taxon>
        <taxon>Actinoallomurus</taxon>
    </lineage>
</organism>
<keyword evidence="3" id="KW-1185">Reference proteome</keyword>
<protein>
    <submittedName>
        <fullName evidence="2">Uncharacterized protein</fullName>
    </submittedName>
</protein>
<reference evidence="3" key="1">
    <citation type="journal article" date="2019" name="Int. J. Syst. Evol. Microbiol.">
        <title>The Global Catalogue of Microorganisms (GCM) 10K type strain sequencing project: providing services to taxonomists for standard genome sequencing and annotation.</title>
        <authorList>
            <consortium name="The Broad Institute Genomics Platform"/>
            <consortium name="The Broad Institute Genome Sequencing Center for Infectious Disease"/>
            <person name="Wu L."/>
            <person name="Ma J."/>
        </authorList>
    </citation>
    <scope>NUCLEOTIDE SEQUENCE [LARGE SCALE GENOMIC DNA]</scope>
    <source>
        <strain evidence="3">JCM 17938</strain>
    </source>
</reference>
<proteinExistence type="predicted"/>
<evidence type="ECO:0000256" key="1">
    <source>
        <dbReference type="SAM" id="Phobius"/>
    </source>
</evidence>
<accession>A0ABP8TGF0</accession>
<gene>
    <name evidence="2" type="ORF">GCM10023195_20780</name>
</gene>
<keyword evidence="1" id="KW-0472">Membrane</keyword>
<dbReference type="Proteomes" id="UP001500212">
    <property type="component" value="Unassembled WGS sequence"/>
</dbReference>
<name>A0ABP8TGF0_9ACTN</name>
<sequence>MHAMLIHVVIILATCFSFTFPSLVVGALLHRDNGIVFASAGAGISFVFVIVGAVLGGCSGVIAGVFLALVVIRVMIGVRRRVLKRR</sequence>
<dbReference type="EMBL" id="BAABHJ010000005">
    <property type="protein sequence ID" value="GAA4605904.1"/>
    <property type="molecule type" value="Genomic_DNA"/>
</dbReference>
<keyword evidence="1" id="KW-0812">Transmembrane</keyword>
<evidence type="ECO:0000313" key="3">
    <source>
        <dbReference type="Proteomes" id="UP001500212"/>
    </source>
</evidence>
<dbReference type="RefSeq" id="WP_345352060.1">
    <property type="nucleotide sequence ID" value="NZ_BAABHJ010000005.1"/>
</dbReference>
<evidence type="ECO:0000313" key="2">
    <source>
        <dbReference type="EMBL" id="GAA4605904.1"/>
    </source>
</evidence>
<feature type="transmembrane region" description="Helical" evidence="1">
    <location>
        <begin position="61"/>
        <end position="78"/>
    </location>
</feature>
<keyword evidence="1" id="KW-1133">Transmembrane helix</keyword>
<feature type="transmembrane region" description="Helical" evidence="1">
    <location>
        <begin position="35"/>
        <end position="55"/>
    </location>
</feature>
<comment type="caution">
    <text evidence="2">The sequence shown here is derived from an EMBL/GenBank/DDBJ whole genome shotgun (WGS) entry which is preliminary data.</text>
</comment>
<feature type="transmembrane region" description="Helical" evidence="1">
    <location>
        <begin position="6"/>
        <end position="28"/>
    </location>
</feature>